<evidence type="ECO:0000259" key="11">
    <source>
        <dbReference type="PROSITE" id="PS51060"/>
    </source>
</evidence>
<evidence type="ECO:0000313" key="13">
    <source>
        <dbReference type="EMBL" id="CAL1274485.1"/>
    </source>
</evidence>
<dbReference type="InterPro" id="IPR036930">
    <property type="entry name" value="WGR_dom_sf"/>
</dbReference>
<dbReference type="Pfam" id="PF02877">
    <property type="entry name" value="PARP_reg"/>
    <property type="match status" value="1"/>
</dbReference>
<dbReference type="InterPro" id="IPR004102">
    <property type="entry name" value="Poly(ADP-ribose)pol_reg_dom"/>
</dbReference>
<dbReference type="InterPro" id="IPR018123">
    <property type="entry name" value="WWE-dom_subgr"/>
</dbReference>
<dbReference type="SMART" id="SM00773">
    <property type="entry name" value="WGR"/>
    <property type="match status" value="1"/>
</dbReference>
<dbReference type="InterPro" id="IPR004170">
    <property type="entry name" value="WWE_dom"/>
</dbReference>
<dbReference type="GO" id="GO:0008270">
    <property type="term" value="F:zinc ion binding"/>
    <property type="evidence" value="ECO:0007669"/>
    <property type="project" value="InterPro"/>
</dbReference>
<keyword evidence="14" id="KW-1185">Reference proteome</keyword>
<evidence type="ECO:0000259" key="12">
    <source>
        <dbReference type="PROSITE" id="PS51977"/>
    </source>
</evidence>
<evidence type="ECO:0000256" key="3">
    <source>
        <dbReference type="ARBA" id="ARBA00022679"/>
    </source>
</evidence>
<feature type="domain" description="WWE" evidence="9">
    <location>
        <begin position="72"/>
        <end position="148"/>
    </location>
</feature>
<evidence type="ECO:0000256" key="7">
    <source>
        <dbReference type="ARBA" id="ARBA00033987"/>
    </source>
</evidence>
<dbReference type="GO" id="GO:0006302">
    <property type="term" value="P:double-strand break repair"/>
    <property type="evidence" value="ECO:0007669"/>
    <property type="project" value="TreeGrafter"/>
</dbReference>
<gene>
    <name evidence="13" type="ORF">LARSCL_LOCUS7484</name>
</gene>
<dbReference type="PROSITE" id="PS51059">
    <property type="entry name" value="PARP_CATALYTIC"/>
    <property type="match status" value="1"/>
</dbReference>
<sequence length="693" mass="79462">MSGDNMDMPEMVWQHQYQKRWSTYSEEQNEILNKAANKWQKSVSLPNKDPKQTIVVHLDKMIQINKVSSIEQKVRCLVYSDGFYSWLWEDDDGTWKSYKPRLVCFLEMAYQRKEKIFRFFDDDADYCVNLKTFRQVNEETNFARNVIREKVTIMTTGMFRVAIDEKKFKEMCSDPSVSLKKRCINLPSLSTMHSSMIANTSQHIDIPSPKLDNETDEECDSVLPGDVECPEAKDFHIYQEGGTAYSAILSYVNSSENKNKFNLIQLLQHNKKKKFAIWQRFGRVGTRGQNEFVKFGAGISKAKDEFEDRFYDKTGNLWQNRENFTHVAGKYDLLKLDLNPQSDIVVGNIDLEPSIQSLLELICNKKVMSMIMSEMCYDSTNAPLGQLTFRQIKDGYRALNKIAEALSSEAAGHDLVNACEEFYMKIPHSFGKKSPPVIQSKEDIEKKLEMLKALTNIRIAMRVLNRGVHEHPLNKCYDSFKYSLELLNPLEEEFSVLKECVLQTHGPTHNNYKMDVVAIYTCHLKANSSFKNYGNNLLLWHGSRITNWVGILKNGLKIAPSEAPSTGYAFGKGLYFADISSKSANYCYPTKKNNEGLLLLCEVSLGNQLGLLEANDTLHRSLPAEYNSVFGKGKYAPRQFADMGILSPEAKIPCGPLIEDPTGAEVLVYNEYVVYDVDQVEMKYLYRIKFHFK</sequence>
<evidence type="ECO:0000259" key="10">
    <source>
        <dbReference type="PROSITE" id="PS51059"/>
    </source>
</evidence>
<evidence type="ECO:0000256" key="6">
    <source>
        <dbReference type="ARBA" id="ARBA00023242"/>
    </source>
</evidence>
<dbReference type="Gene3D" id="1.20.142.10">
    <property type="entry name" value="Poly(ADP-ribose) polymerase, regulatory domain"/>
    <property type="match status" value="1"/>
</dbReference>
<keyword evidence="5 8" id="KW-0520">NAD</keyword>
<keyword evidence="6" id="KW-0539">Nucleus</keyword>
<feature type="domain" description="PARP alpha-helical" evidence="11">
    <location>
        <begin position="348"/>
        <end position="465"/>
    </location>
</feature>
<dbReference type="PROSITE" id="PS51977">
    <property type="entry name" value="WGR"/>
    <property type="match status" value="1"/>
</dbReference>
<feature type="domain" description="WGR" evidence="12">
    <location>
        <begin position="234"/>
        <end position="331"/>
    </location>
</feature>
<dbReference type="SUPFAM" id="SSF47587">
    <property type="entry name" value="Domain of poly(ADP-ribose) polymerase"/>
    <property type="match status" value="1"/>
</dbReference>
<dbReference type="PROSITE" id="PS51060">
    <property type="entry name" value="PARP_ALPHA_HD"/>
    <property type="match status" value="1"/>
</dbReference>
<dbReference type="Pfam" id="PF02825">
    <property type="entry name" value="WWE"/>
    <property type="match status" value="2"/>
</dbReference>
<evidence type="ECO:0000256" key="1">
    <source>
        <dbReference type="ARBA" id="ARBA00004123"/>
    </source>
</evidence>
<dbReference type="Pfam" id="PF05406">
    <property type="entry name" value="WGR"/>
    <property type="match status" value="1"/>
</dbReference>
<evidence type="ECO:0000313" key="14">
    <source>
        <dbReference type="Proteomes" id="UP001497382"/>
    </source>
</evidence>
<protein>
    <recommendedName>
        <fullName evidence="8">Poly [ADP-ribose] polymerase</fullName>
        <shortName evidence="8">PARP</shortName>
        <ecNumber evidence="8">2.4.2.-</ecNumber>
    </recommendedName>
</protein>
<keyword evidence="4" id="KW-0548">Nucleotidyltransferase</keyword>
<organism evidence="13 14">
    <name type="scientific">Larinioides sclopetarius</name>
    <dbReference type="NCBI Taxonomy" id="280406"/>
    <lineage>
        <taxon>Eukaryota</taxon>
        <taxon>Metazoa</taxon>
        <taxon>Ecdysozoa</taxon>
        <taxon>Arthropoda</taxon>
        <taxon>Chelicerata</taxon>
        <taxon>Arachnida</taxon>
        <taxon>Araneae</taxon>
        <taxon>Araneomorphae</taxon>
        <taxon>Entelegynae</taxon>
        <taxon>Araneoidea</taxon>
        <taxon>Araneidae</taxon>
        <taxon>Larinioides</taxon>
    </lineage>
</organism>
<evidence type="ECO:0000259" key="9">
    <source>
        <dbReference type="PROSITE" id="PS50918"/>
    </source>
</evidence>
<proteinExistence type="predicted"/>
<accession>A0AAV1ZS74</accession>
<dbReference type="GO" id="GO:0005730">
    <property type="term" value="C:nucleolus"/>
    <property type="evidence" value="ECO:0007669"/>
    <property type="project" value="TreeGrafter"/>
</dbReference>
<dbReference type="InterPro" id="IPR036616">
    <property type="entry name" value="Poly(ADP-ribose)pol_reg_dom_sf"/>
</dbReference>
<dbReference type="GO" id="GO:0003950">
    <property type="term" value="F:NAD+ poly-ADP-ribosyltransferase activity"/>
    <property type="evidence" value="ECO:0007669"/>
    <property type="project" value="UniProtKB-UniRule"/>
</dbReference>
<dbReference type="AlphaFoldDB" id="A0AAV1ZS74"/>
<dbReference type="PROSITE" id="PS50918">
    <property type="entry name" value="WWE"/>
    <property type="match status" value="1"/>
</dbReference>
<name>A0AAV1ZS74_9ARAC</name>
<dbReference type="SUPFAM" id="SSF56399">
    <property type="entry name" value="ADP-ribosylation"/>
    <property type="match status" value="1"/>
</dbReference>
<dbReference type="InterPro" id="IPR050800">
    <property type="entry name" value="ARTD/PARP"/>
</dbReference>
<dbReference type="SUPFAM" id="SSF117839">
    <property type="entry name" value="WWE domain"/>
    <property type="match status" value="2"/>
</dbReference>
<evidence type="ECO:0000256" key="5">
    <source>
        <dbReference type="ARBA" id="ARBA00023027"/>
    </source>
</evidence>
<comment type="caution">
    <text evidence="13">The sequence shown here is derived from an EMBL/GenBank/DDBJ whole genome shotgun (WGS) entry which is preliminary data.</text>
</comment>
<dbReference type="Gene3D" id="3.30.720.50">
    <property type="match status" value="2"/>
</dbReference>
<dbReference type="Pfam" id="PF00644">
    <property type="entry name" value="PARP"/>
    <property type="match status" value="1"/>
</dbReference>
<evidence type="ECO:0000256" key="8">
    <source>
        <dbReference type="RuleBase" id="RU362114"/>
    </source>
</evidence>
<dbReference type="Proteomes" id="UP001497382">
    <property type="component" value="Unassembled WGS sequence"/>
</dbReference>
<comment type="subcellular location">
    <subcellularLocation>
        <location evidence="1">Nucleus</location>
    </subcellularLocation>
</comment>
<dbReference type="PANTHER" id="PTHR10459:SF60">
    <property type="entry name" value="POLY [ADP-RIBOSE] POLYMERASE 2"/>
    <property type="match status" value="1"/>
</dbReference>
<evidence type="ECO:0000256" key="4">
    <source>
        <dbReference type="ARBA" id="ARBA00022695"/>
    </source>
</evidence>
<feature type="domain" description="PARP catalytic" evidence="10">
    <location>
        <begin position="471"/>
        <end position="693"/>
    </location>
</feature>
<keyword evidence="3 8" id="KW-0808">Transferase</keyword>
<dbReference type="PANTHER" id="PTHR10459">
    <property type="entry name" value="DNA LIGASE"/>
    <property type="match status" value="1"/>
</dbReference>
<evidence type="ECO:0000256" key="2">
    <source>
        <dbReference type="ARBA" id="ARBA00022676"/>
    </source>
</evidence>
<keyword evidence="2 8" id="KW-0328">Glycosyltransferase</keyword>
<dbReference type="GO" id="GO:0070212">
    <property type="term" value="P:protein poly-ADP-ribosylation"/>
    <property type="evidence" value="ECO:0007669"/>
    <property type="project" value="TreeGrafter"/>
</dbReference>
<dbReference type="SUPFAM" id="SSF142921">
    <property type="entry name" value="WGR domain-like"/>
    <property type="match status" value="1"/>
</dbReference>
<dbReference type="InterPro" id="IPR012317">
    <property type="entry name" value="Poly(ADP-ribose)pol_cat_dom"/>
</dbReference>
<dbReference type="InterPro" id="IPR037197">
    <property type="entry name" value="WWE_dom_sf"/>
</dbReference>
<dbReference type="EMBL" id="CAXIEN010000077">
    <property type="protein sequence ID" value="CAL1274485.1"/>
    <property type="molecule type" value="Genomic_DNA"/>
</dbReference>
<dbReference type="CDD" id="cd01437">
    <property type="entry name" value="parp_like"/>
    <property type="match status" value="1"/>
</dbReference>
<dbReference type="Gene3D" id="3.90.228.10">
    <property type="match status" value="1"/>
</dbReference>
<dbReference type="GO" id="GO:1990404">
    <property type="term" value="F:NAD+-protein mono-ADP-ribosyltransferase activity"/>
    <property type="evidence" value="ECO:0007669"/>
    <property type="project" value="TreeGrafter"/>
</dbReference>
<comment type="catalytic activity">
    <reaction evidence="7">
        <text>NAD(+) + (ADP-D-ribosyl)n-acceptor = nicotinamide + (ADP-D-ribosyl)n+1-acceptor + H(+).</text>
        <dbReference type="EC" id="2.4.2.30"/>
    </reaction>
</comment>
<dbReference type="EC" id="2.4.2.-" evidence="8"/>
<dbReference type="InterPro" id="IPR008893">
    <property type="entry name" value="WGR_domain"/>
</dbReference>
<dbReference type="GO" id="GO:0016779">
    <property type="term" value="F:nucleotidyltransferase activity"/>
    <property type="evidence" value="ECO:0007669"/>
    <property type="project" value="UniProtKB-KW"/>
</dbReference>
<dbReference type="SMART" id="SM00678">
    <property type="entry name" value="WWE"/>
    <property type="match status" value="1"/>
</dbReference>
<reference evidence="13 14" key="1">
    <citation type="submission" date="2024-04" db="EMBL/GenBank/DDBJ databases">
        <authorList>
            <person name="Rising A."/>
            <person name="Reimegard J."/>
            <person name="Sonavane S."/>
            <person name="Akerstrom W."/>
            <person name="Nylinder S."/>
            <person name="Hedman E."/>
            <person name="Kallberg Y."/>
        </authorList>
    </citation>
    <scope>NUCLEOTIDE SEQUENCE [LARGE SCALE GENOMIC DNA]</scope>
</reference>